<keyword evidence="4" id="KW-0131">Cell cycle</keyword>
<evidence type="ECO:0000313" key="8">
    <source>
        <dbReference type="Proteomes" id="UP000188354"/>
    </source>
</evidence>
<evidence type="ECO:0000256" key="1">
    <source>
        <dbReference type="ARBA" id="ARBA00004642"/>
    </source>
</evidence>
<proteinExistence type="inferred from homology"/>
<dbReference type="PIRSF" id="PIRSF017811">
    <property type="entry name" value="CDK_inhib_pln"/>
    <property type="match status" value="1"/>
</dbReference>
<dbReference type="Gene3D" id="4.10.365.10">
    <property type="entry name" value="p27"/>
    <property type="match status" value="1"/>
</dbReference>
<keyword evidence="3" id="KW-0649">Protein kinase inhibitor</keyword>
<keyword evidence="8" id="KW-1185">Reference proteome</keyword>
<sequence>MKTNDFKRCAAMEDASSNVSKRRKTTSSSPENSVDSTGTVVSCEFRSDRSPLSSCSSTVYSGEDVKDHNTTPLDPEVQSKGLEIIDSTHLHFESFSLSNEFYGDSEETMTCSSKMAPKEEIEEFLAMAEKYEQKQFVEKYNFNIATDTPLKGRYQWVRLN</sequence>
<feature type="region of interest" description="Disordered" evidence="5">
    <location>
        <begin position="1"/>
        <end position="76"/>
    </location>
</feature>
<dbReference type="InterPro" id="IPR044898">
    <property type="entry name" value="CDI_dom_sf"/>
</dbReference>
<evidence type="ECO:0000259" key="6">
    <source>
        <dbReference type="Pfam" id="PF02234"/>
    </source>
</evidence>
<name>A0A4P1RH75_LUPAN</name>
<evidence type="ECO:0000256" key="4">
    <source>
        <dbReference type="ARBA" id="ARBA00023306"/>
    </source>
</evidence>
<dbReference type="GO" id="GO:0005654">
    <property type="term" value="C:nucleoplasm"/>
    <property type="evidence" value="ECO:0007669"/>
    <property type="project" value="UniProtKB-SubCell"/>
</dbReference>
<feature type="domain" description="Cyclin-dependent kinase inhibitor" evidence="6">
    <location>
        <begin position="117"/>
        <end position="159"/>
    </location>
</feature>
<gene>
    <name evidence="7" type="ORF">TanjilG_16012</name>
</gene>
<dbReference type="InterPro" id="IPR044275">
    <property type="entry name" value="KRP"/>
</dbReference>
<dbReference type="KEGG" id="lang:109350904"/>
<evidence type="ECO:0000313" key="7">
    <source>
        <dbReference type="EMBL" id="OIW10640.1"/>
    </source>
</evidence>
<dbReference type="Pfam" id="PF02234">
    <property type="entry name" value="CDI"/>
    <property type="match status" value="1"/>
</dbReference>
<dbReference type="GO" id="GO:0004861">
    <property type="term" value="F:cyclin-dependent protein serine/threonine kinase inhibitor activity"/>
    <property type="evidence" value="ECO:0007669"/>
    <property type="project" value="InterPro"/>
</dbReference>
<dbReference type="STRING" id="3871.A0A4P1RH75"/>
<comment type="similarity">
    <text evidence="2">Belongs to the CDI family. ICK/KRP subfamily.</text>
</comment>
<dbReference type="Gramene" id="OIW10640">
    <property type="protein sequence ID" value="OIW10640"/>
    <property type="gene ID" value="TanjilG_16012"/>
</dbReference>
<evidence type="ECO:0000256" key="5">
    <source>
        <dbReference type="SAM" id="MobiDB-lite"/>
    </source>
</evidence>
<evidence type="ECO:0000256" key="2">
    <source>
        <dbReference type="ARBA" id="ARBA00010274"/>
    </source>
</evidence>
<dbReference type="OrthoDB" id="9940972at2759"/>
<dbReference type="PANTHER" id="PTHR46776">
    <property type="entry name" value="CYCLIN-DEPENDENT KINASE INHIBITOR 4-RELATED"/>
    <property type="match status" value="1"/>
</dbReference>
<evidence type="ECO:0000256" key="3">
    <source>
        <dbReference type="ARBA" id="ARBA00023013"/>
    </source>
</evidence>
<accession>A0A4P1RH75</accession>
<feature type="compositionally biased region" description="Basic and acidic residues" evidence="5">
    <location>
        <begin position="1"/>
        <end position="11"/>
    </location>
</feature>
<dbReference type="AlphaFoldDB" id="A0A4P1RH75"/>
<reference evidence="7 8" key="1">
    <citation type="journal article" date="2017" name="Plant Biotechnol. J.">
        <title>A comprehensive draft genome sequence for lupin (Lupinus angustifolius), an emerging health food: insights into plant-microbe interactions and legume evolution.</title>
        <authorList>
            <person name="Hane J.K."/>
            <person name="Ming Y."/>
            <person name="Kamphuis L.G."/>
            <person name="Nelson M.N."/>
            <person name="Garg G."/>
            <person name="Atkins C.A."/>
            <person name="Bayer P.E."/>
            <person name="Bravo A."/>
            <person name="Bringans S."/>
            <person name="Cannon S."/>
            <person name="Edwards D."/>
            <person name="Foley R."/>
            <person name="Gao L.L."/>
            <person name="Harrison M.J."/>
            <person name="Huang W."/>
            <person name="Hurgobin B."/>
            <person name="Li S."/>
            <person name="Liu C.W."/>
            <person name="McGrath A."/>
            <person name="Morahan G."/>
            <person name="Murray J."/>
            <person name="Weller J."/>
            <person name="Jian J."/>
            <person name="Singh K.B."/>
        </authorList>
    </citation>
    <scope>NUCLEOTIDE SEQUENCE [LARGE SCALE GENOMIC DNA]</scope>
    <source>
        <strain evidence="8">cv. Tanjil</strain>
        <tissue evidence="7">Whole plant</tissue>
    </source>
</reference>
<comment type="subcellular location">
    <subcellularLocation>
        <location evidence="1">Nucleus</location>
        <location evidence="1">Nucleoplasm</location>
    </subcellularLocation>
</comment>
<dbReference type="GO" id="GO:0051726">
    <property type="term" value="P:regulation of cell cycle"/>
    <property type="evidence" value="ECO:0007669"/>
    <property type="project" value="InterPro"/>
</dbReference>
<protein>
    <recommendedName>
        <fullName evidence="6">Cyclin-dependent kinase inhibitor domain-containing protein</fullName>
    </recommendedName>
</protein>
<dbReference type="InterPro" id="IPR003175">
    <property type="entry name" value="CDI_dom"/>
</dbReference>
<dbReference type="EMBL" id="CM007366">
    <property type="protein sequence ID" value="OIW10640.1"/>
    <property type="molecule type" value="Genomic_DNA"/>
</dbReference>
<dbReference type="Proteomes" id="UP000188354">
    <property type="component" value="Chromosome LG06"/>
</dbReference>
<feature type="compositionally biased region" description="Polar residues" evidence="5">
    <location>
        <begin position="26"/>
        <end position="40"/>
    </location>
</feature>
<organism evidence="7 8">
    <name type="scientific">Lupinus angustifolius</name>
    <name type="common">Narrow-leaved blue lupine</name>
    <dbReference type="NCBI Taxonomy" id="3871"/>
    <lineage>
        <taxon>Eukaryota</taxon>
        <taxon>Viridiplantae</taxon>
        <taxon>Streptophyta</taxon>
        <taxon>Embryophyta</taxon>
        <taxon>Tracheophyta</taxon>
        <taxon>Spermatophyta</taxon>
        <taxon>Magnoliopsida</taxon>
        <taxon>eudicotyledons</taxon>
        <taxon>Gunneridae</taxon>
        <taxon>Pentapetalae</taxon>
        <taxon>rosids</taxon>
        <taxon>fabids</taxon>
        <taxon>Fabales</taxon>
        <taxon>Fabaceae</taxon>
        <taxon>Papilionoideae</taxon>
        <taxon>50 kb inversion clade</taxon>
        <taxon>genistoids sensu lato</taxon>
        <taxon>core genistoids</taxon>
        <taxon>Genisteae</taxon>
        <taxon>Lupinus</taxon>
    </lineage>
</organism>